<proteinExistence type="predicted"/>
<evidence type="ECO:0000313" key="2">
    <source>
        <dbReference type="EMBL" id="CAD8111572.1"/>
    </source>
</evidence>
<dbReference type="AlphaFoldDB" id="A0A8S1Q7S5"/>
<feature type="compositionally biased region" description="Polar residues" evidence="1">
    <location>
        <begin position="1"/>
        <end position="12"/>
    </location>
</feature>
<gene>
    <name evidence="2" type="ORF">PPRIM_AZ9-3.1.T1480045</name>
</gene>
<dbReference type="EMBL" id="CAJJDM010000152">
    <property type="protein sequence ID" value="CAD8111572.1"/>
    <property type="molecule type" value="Genomic_DNA"/>
</dbReference>
<evidence type="ECO:0000313" key="3">
    <source>
        <dbReference type="Proteomes" id="UP000688137"/>
    </source>
</evidence>
<dbReference type="Proteomes" id="UP000688137">
    <property type="component" value="Unassembled WGS sequence"/>
</dbReference>
<accession>A0A8S1Q7S5</accession>
<reference evidence="2" key="1">
    <citation type="submission" date="2021-01" db="EMBL/GenBank/DDBJ databases">
        <authorList>
            <consortium name="Genoscope - CEA"/>
            <person name="William W."/>
        </authorList>
    </citation>
    <scope>NUCLEOTIDE SEQUENCE</scope>
</reference>
<keyword evidence="3" id="KW-1185">Reference proteome</keyword>
<organism evidence="2 3">
    <name type="scientific">Paramecium primaurelia</name>
    <dbReference type="NCBI Taxonomy" id="5886"/>
    <lineage>
        <taxon>Eukaryota</taxon>
        <taxon>Sar</taxon>
        <taxon>Alveolata</taxon>
        <taxon>Ciliophora</taxon>
        <taxon>Intramacronucleata</taxon>
        <taxon>Oligohymenophorea</taxon>
        <taxon>Peniculida</taxon>
        <taxon>Parameciidae</taxon>
        <taxon>Paramecium</taxon>
    </lineage>
</organism>
<feature type="region of interest" description="Disordered" evidence="1">
    <location>
        <begin position="1"/>
        <end position="25"/>
    </location>
</feature>
<comment type="caution">
    <text evidence="2">The sequence shown here is derived from an EMBL/GenBank/DDBJ whole genome shotgun (WGS) entry which is preliminary data.</text>
</comment>
<protein>
    <submittedName>
        <fullName evidence="2">Uncharacterized protein</fullName>
    </submittedName>
</protein>
<evidence type="ECO:0000256" key="1">
    <source>
        <dbReference type="SAM" id="MobiDB-lite"/>
    </source>
</evidence>
<name>A0A8S1Q7S5_PARPR</name>
<dbReference type="OMA" id="WIHARDR"/>
<sequence>MGACKSCTQQPSPEIKSGDMEQPGIRSESIHMNSNLPMEQPGIHSESIHKNSNLPMEQLGIRSESIRKISNLLNEFETFQIIKKTSYSFIQDAAFRNGRVITKKLINTQGTVKPINLSQLHEVNKGLEQFKALANIQDKCEIEKSMKFKCGLELGDKFPQIKFHMLLKTESQTIVLQDNTYTLIKSWGQGEQMVNFQHAIELVESFKNVQFQLIGLTRGNEEQQSVYEELVRSNPGWQQHQHIYVLTEEPENHIFDIFYQEQTNDIEEGYIASALLFYGQNLIWKRYALEWDMSADSDEVALEVTNLLNNGVKEYVGIREMNQQSNINKQQYLDLKRFILQQQQQQQFTRGVEVIINKKTIYGKNNKQVIYEKPIIQVSCSPKSQQITENFINPLQQKPLIWDIQILKKLLTQKIKENNLNIEASLEKQIKIQINYENNVIQIPNWELATLTPYYKSTQYISQVKQWIHARDRILSEVQDSKDPVLQRVNKMIYQFFNNIPTVEKVLNQQYGKIPYAEKRKPPYEEMSVSKSLGNEEITRKQDNILFILLIDYENDDTLDMLKNLINFKKKASIQLQIAVLGHIRAESWTKLFQAFMEKHKLHEDAQQGIIETWFPVEDKIGSISFSAILSKMYGMNLEKRDCMLVDLDNQVRIIDSSRRIIPKISQILDDIQKKNQIQEKEFINYLNQYQQFKRSIRDNPQLLQLTQKIKEQCKDDDCLIVYEQKKAKIWDFEGEKIIETRKHQQPTKILRLIPKTSEMNELTKIIDNSDFLQMK</sequence>